<evidence type="ECO:0000313" key="1">
    <source>
        <dbReference type="EMBL" id="CAG8753176.1"/>
    </source>
</evidence>
<reference evidence="1" key="1">
    <citation type="submission" date="2021-06" db="EMBL/GenBank/DDBJ databases">
        <authorList>
            <person name="Kallberg Y."/>
            <person name="Tangrot J."/>
            <person name="Rosling A."/>
        </authorList>
    </citation>
    <scope>NUCLEOTIDE SEQUENCE</scope>
    <source>
        <strain evidence="1">MA461A</strain>
    </source>
</reference>
<name>A0ACA9QLF1_9GLOM</name>
<keyword evidence="2" id="KW-1185">Reference proteome</keyword>
<protein>
    <submittedName>
        <fullName evidence="1">29279_t:CDS:1</fullName>
    </submittedName>
</protein>
<proteinExistence type="predicted"/>
<evidence type="ECO:0000313" key="2">
    <source>
        <dbReference type="Proteomes" id="UP000789920"/>
    </source>
</evidence>
<organism evidence="1 2">
    <name type="scientific">Racocetra persica</name>
    <dbReference type="NCBI Taxonomy" id="160502"/>
    <lineage>
        <taxon>Eukaryota</taxon>
        <taxon>Fungi</taxon>
        <taxon>Fungi incertae sedis</taxon>
        <taxon>Mucoromycota</taxon>
        <taxon>Glomeromycotina</taxon>
        <taxon>Glomeromycetes</taxon>
        <taxon>Diversisporales</taxon>
        <taxon>Gigasporaceae</taxon>
        <taxon>Racocetra</taxon>
    </lineage>
</organism>
<comment type="caution">
    <text evidence="1">The sequence shown here is derived from an EMBL/GenBank/DDBJ whole genome shotgun (WGS) entry which is preliminary data.</text>
</comment>
<gene>
    <name evidence="1" type="ORF">RPERSI_LOCUS14406</name>
</gene>
<sequence>PKQVHEWLDKKYELMSVAPYLLTFNSDHRAQFSLLEERLVKWINERRNEQYAVTQNMVVRNTKTLAETNEFKNTYPDIGSFKFSKSWLSNMIHQLTPAGRLRKPSYATLAQWVMDSWNKVDPRLIVNSFKCCGVSVKMDGTEDDLVFDYESLSENLADKNDKNSEVVGLDINSEEYEEVDDINNVWE</sequence>
<dbReference type="EMBL" id="CAJVQC010033155">
    <property type="protein sequence ID" value="CAG8753176.1"/>
    <property type="molecule type" value="Genomic_DNA"/>
</dbReference>
<dbReference type="Proteomes" id="UP000789920">
    <property type="component" value="Unassembled WGS sequence"/>
</dbReference>
<feature type="non-terminal residue" evidence="1">
    <location>
        <position position="1"/>
    </location>
</feature>
<accession>A0ACA9QLF1</accession>